<dbReference type="OrthoDB" id="8198839at2"/>
<dbReference type="EMBL" id="LT670849">
    <property type="protein sequence ID" value="SHN86756.1"/>
    <property type="molecule type" value="Genomic_DNA"/>
</dbReference>
<dbReference type="Gene3D" id="3.55.50.10">
    <property type="entry name" value="Baseplate protein-like domains"/>
    <property type="match status" value="1"/>
</dbReference>
<dbReference type="InterPro" id="IPR049354">
    <property type="entry name" value="GpP-like_N"/>
</dbReference>
<dbReference type="Gene3D" id="2.30.300.10">
    <property type="entry name" value="Baseplate protein-like domain - beta roll fold"/>
    <property type="match status" value="1"/>
</dbReference>
<accession>A0A1M7UV32</accession>
<feature type="domain" description="Baseplate hub protein gp44/GpP-like second" evidence="3">
    <location>
        <begin position="98"/>
        <end position="181"/>
    </location>
</feature>
<name>A0A1M7UV32_9BRAD</name>
<evidence type="ECO:0000313" key="5">
    <source>
        <dbReference type="Proteomes" id="UP000184096"/>
    </source>
</evidence>
<evidence type="ECO:0000313" key="4">
    <source>
        <dbReference type="EMBL" id="SHN86756.1"/>
    </source>
</evidence>
<reference evidence="5" key="1">
    <citation type="submission" date="2016-11" db="EMBL/GenBank/DDBJ databases">
        <authorList>
            <person name="Varghese N."/>
            <person name="Submissions S."/>
        </authorList>
    </citation>
    <scope>NUCLEOTIDE SEQUENCE [LARGE SCALE GENOMIC DNA]</scope>
    <source>
        <strain evidence="5">GAS401</strain>
    </source>
</reference>
<dbReference type="InterPro" id="IPR053981">
    <property type="entry name" value="Gp44/GpP-like_2nd"/>
</dbReference>
<sequence length="377" mass="40155">MSNASEIAILKVAGKQYTGWTSVMLRRMYGGACSDFEFTATEQMDTGSKDFSNWKINPGDSCTITLAGILAFTGFVFVRQGSFNAGQHGLLIQGRSVTADAVDSSAPVNGGQYKGYTFQALASALCKQAGVNLVINGTSSDLSRPFPQFSVSWGETVFQAVERLARSRGLHITDDAKGNFVAEIFDPKSAGQGQLIEGGNLLEARATIDGSKSYHINNIASQRPGNDQTNGEACRDNSATLTNPAVRSTRRLMILMEEPGAAVDCVTRANHETAYNATDLVDAHCVVQGWQSAPGTLWDVGKNYSVKSPMLNLDRSLSSRQVVYRQSAEGSRTEIDLCTPESLAFSSTPIGGSVVQGEPAFAADTPIQGATPDAPDN</sequence>
<feature type="domain" description="Baseplate hub protein gp44-like N-terminal" evidence="1">
    <location>
        <begin position="10"/>
        <end position="96"/>
    </location>
</feature>
<evidence type="ECO:0000259" key="1">
    <source>
        <dbReference type="Pfam" id="PF21683"/>
    </source>
</evidence>
<dbReference type="AlphaFoldDB" id="A0A1M7UV32"/>
<dbReference type="InterPro" id="IPR026276">
    <property type="entry name" value="Baseplate_GpP"/>
</dbReference>
<gene>
    <name evidence="4" type="ORF">SAMN05444170_6819</name>
</gene>
<dbReference type="RefSeq" id="WP_072824768.1">
    <property type="nucleotide sequence ID" value="NZ_LT670849.1"/>
</dbReference>
<dbReference type="Proteomes" id="UP000184096">
    <property type="component" value="Chromosome I"/>
</dbReference>
<evidence type="ECO:0000259" key="2">
    <source>
        <dbReference type="Pfam" id="PF21929"/>
    </source>
</evidence>
<dbReference type="InterPro" id="IPR053982">
    <property type="entry name" value="Gp44/GpP-like_C"/>
</dbReference>
<protein>
    <submittedName>
        <fullName evidence="4">Mu-like prophage tail protein gpP</fullName>
    </submittedName>
</protein>
<evidence type="ECO:0000259" key="3">
    <source>
        <dbReference type="Pfam" id="PF22255"/>
    </source>
</evidence>
<dbReference type="InterPro" id="IPR023399">
    <property type="entry name" value="Baseplate-like_2-layer_sand"/>
</dbReference>
<proteinExistence type="predicted"/>
<dbReference type="SUPFAM" id="SSF69279">
    <property type="entry name" value="Phage tail proteins"/>
    <property type="match status" value="2"/>
</dbReference>
<dbReference type="Pfam" id="PF22255">
    <property type="entry name" value="Gp44-like_2nd"/>
    <property type="match status" value="1"/>
</dbReference>
<dbReference type="Gene3D" id="3.30.1920.10">
    <property type="entry name" value="Baseplate protein-like domains - 2 layer sandwich fold"/>
    <property type="match status" value="1"/>
</dbReference>
<dbReference type="Pfam" id="PF21683">
    <property type="entry name" value="GpP-like_1st"/>
    <property type="match status" value="1"/>
</dbReference>
<dbReference type="Pfam" id="PF21929">
    <property type="entry name" value="GpP_4th"/>
    <property type="match status" value="1"/>
</dbReference>
<keyword evidence="5" id="KW-1185">Reference proteome</keyword>
<dbReference type="PIRSF" id="PIRSF004440">
    <property type="entry name" value="GpP"/>
    <property type="match status" value="1"/>
</dbReference>
<organism evidence="4 5">
    <name type="scientific">Bradyrhizobium erythrophlei</name>
    <dbReference type="NCBI Taxonomy" id="1437360"/>
    <lineage>
        <taxon>Bacteria</taxon>
        <taxon>Pseudomonadati</taxon>
        <taxon>Pseudomonadota</taxon>
        <taxon>Alphaproteobacteria</taxon>
        <taxon>Hyphomicrobiales</taxon>
        <taxon>Nitrobacteraceae</taxon>
        <taxon>Bradyrhizobium</taxon>
    </lineage>
</organism>
<feature type="domain" description="Baseplate hub protein gp44/GpP-like C-terminal" evidence="2">
    <location>
        <begin position="267"/>
        <end position="343"/>
    </location>
</feature>